<dbReference type="PANTHER" id="PTHR37540">
    <property type="entry name" value="TRANSCRIPTION FACTOR (ACR-2), PUTATIVE-RELATED-RELATED"/>
    <property type="match status" value="1"/>
</dbReference>
<dbReference type="EMBL" id="JAJTJA010000001">
    <property type="protein sequence ID" value="KAH8705808.1"/>
    <property type="molecule type" value="Genomic_DNA"/>
</dbReference>
<dbReference type="GeneID" id="70245249"/>
<accession>A0AAD4Q6M8</accession>
<dbReference type="Proteomes" id="UP001201262">
    <property type="component" value="Unassembled WGS sequence"/>
</dbReference>
<keyword evidence="2" id="KW-1185">Reference proteome</keyword>
<protein>
    <submittedName>
        <fullName evidence="1">Uncharacterized protein</fullName>
    </submittedName>
</protein>
<sequence length="487" mass="55403">MGTKKHESAFRKREAGQCLERPSRGPFIIATGHDNIKPDARSRKFIRHHVMRGKNQKRVASQDYQLGSWINREHEVPMSQLVATIKGASEGRVPNPIKLQISGLSCIYIGFSANDMGPCTLQLLYEFINAVNKAMYPGECCVDIHKAGQCWFESLSYDPAYAQAVLYTAQAYFDFVKSRVLGPKAIRHINATMHLLQQSLAEPNEATSDSTIFTIMALAMVSDVLGDLETAKKHLLGLYQVISTRGGIETLSQNRSLQVKCCRLDLLISLKIDSRPLFYAGDNISWSTYLIATQKIYPTTTPVNMMCEIPDFRLANVWLDLREFIIAINLAHQTHRTISAELFQETLISVQYRLQHLSYNNCDPHEILRLSMLAISNTIFLKADGDTIHYQSSAEKLRVALQFRNPKEDRKGLELNLWLIFVNSIYILDLKGDACLLMRDMRTISRELRLSTWEAIRTVLKSFLWVDVMYDKHGKKFFNEGKALESG</sequence>
<name>A0AAD4Q6M8_9EURO</name>
<dbReference type="RefSeq" id="XP_046078429.1">
    <property type="nucleotide sequence ID" value="XM_046214962.1"/>
</dbReference>
<comment type="caution">
    <text evidence="1">The sequence shown here is derived from an EMBL/GenBank/DDBJ whole genome shotgun (WGS) entry which is preliminary data.</text>
</comment>
<gene>
    <name evidence="1" type="ORF">BGW36DRAFT_368201</name>
</gene>
<dbReference type="AlphaFoldDB" id="A0AAD4Q6M8"/>
<evidence type="ECO:0000313" key="2">
    <source>
        <dbReference type="Proteomes" id="UP001201262"/>
    </source>
</evidence>
<proteinExistence type="predicted"/>
<evidence type="ECO:0000313" key="1">
    <source>
        <dbReference type="EMBL" id="KAH8705808.1"/>
    </source>
</evidence>
<organism evidence="1 2">
    <name type="scientific">Talaromyces proteolyticus</name>
    <dbReference type="NCBI Taxonomy" id="1131652"/>
    <lineage>
        <taxon>Eukaryota</taxon>
        <taxon>Fungi</taxon>
        <taxon>Dikarya</taxon>
        <taxon>Ascomycota</taxon>
        <taxon>Pezizomycotina</taxon>
        <taxon>Eurotiomycetes</taxon>
        <taxon>Eurotiomycetidae</taxon>
        <taxon>Eurotiales</taxon>
        <taxon>Trichocomaceae</taxon>
        <taxon>Talaromyces</taxon>
        <taxon>Talaromyces sect. Bacilispori</taxon>
    </lineage>
</organism>
<dbReference type="PANTHER" id="PTHR37540:SF5">
    <property type="entry name" value="TRANSCRIPTION FACTOR DOMAIN-CONTAINING PROTEIN"/>
    <property type="match status" value="1"/>
</dbReference>
<reference evidence="1" key="1">
    <citation type="submission" date="2021-12" db="EMBL/GenBank/DDBJ databases">
        <title>Convergent genome expansion in fungi linked to evolution of root-endophyte symbiosis.</title>
        <authorList>
            <consortium name="DOE Joint Genome Institute"/>
            <person name="Ke Y.-H."/>
            <person name="Bonito G."/>
            <person name="Liao H.-L."/>
            <person name="Looney B."/>
            <person name="Rojas-Flechas A."/>
            <person name="Nash J."/>
            <person name="Hameed K."/>
            <person name="Schadt C."/>
            <person name="Martin F."/>
            <person name="Crous P.W."/>
            <person name="Miettinen O."/>
            <person name="Magnuson J.K."/>
            <person name="Labbe J."/>
            <person name="Jacobson D."/>
            <person name="Doktycz M.J."/>
            <person name="Veneault-Fourrey C."/>
            <person name="Kuo A."/>
            <person name="Mondo S."/>
            <person name="Calhoun S."/>
            <person name="Riley R."/>
            <person name="Ohm R."/>
            <person name="LaButti K."/>
            <person name="Andreopoulos B."/>
            <person name="Pangilinan J."/>
            <person name="Nolan M."/>
            <person name="Tritt A."/>
            <person name="Clum A."/>
            <person name="Lipzen A."/>
            <person name="Daum C."/>
            <person name="Barry K."/>
            <person name="Grigoriev I.V."/>
            <person name="Vilgalys R."/>
        </authorList>
    </citation>
    <scope>NUCLEOTIDE SEQUENCE</scope>
    <source>
        <strain evidence="1">PMI_201</strain>
    </source>
</reference>